<feature type="domain" description="Cyclic nucleotide-binding" evidence="2">
    <location>
        <begin position="28"/>
        <end position="154"/>
    </location>
</feature>
<dbReference type="InterPro" id="IPR018490">
    <property type="entry name" value="cNMP-bd_dom_sf"/>
</dbReference>
<feature type="transmembrane region" description="Helical" evidence="1">
    <location>
        <begin position="450"/>
        <end position="473"/>
    </location>
</feature>
<reference evidence="3" key="1">
    <citation type="journal article" date="2020" name="mSystems">
        <title>Genome- and Community-Level Interaction Insights into Carbon Utilization and Element Cycling Functions of Hydrothermarchaeota in Hydrothermal Sediment.</title>
        <authorList>
            <person name="Zhou Z."/>
            <person name="Liu Y."/>
            <person name="Xu W."/>
            <person name="Pan J."/>
            <person name="Luo Z.H."/>
            <person name="Li M."/>
        </authorList>
    </citation>
    <scope>NUCLEOTIDE SEQUENCE [LARGE SCALE GENOMIC DNA]</scope>
    <source>
        <strain evidence="3">SpSt-289</strain>
    </source>
</reference>
<keyword evidence="1" id="KW-1133">Transmembrane helix</keyword>
<name>A0A7C1FM93_9CHLR</name>
<dbReference type="PROSITE" id="PS50042">
    <property type="entry name" value="CNMP_BINDING_3"/>
    <property type="match status" value="3"/>
</dbReference>
<comment type="caution">
    <text evidence="3">The sequence shown here is derived from an EMBL/GenBank/DDBJ whole genome shotgun (WGS) entry which is preliminary data.</text>
</comment>
<evidence type="ECO:0000313" key="3">
    <source>
        <dbReference type="EMBL" id="HDX30218.1"/>
    </source>
</evidence>
<dbReference type="InterPro" id="IPR014710">
    <property type="entry name" value="RmlC-like_jellyroll"/>
</dbReference>
<keyword evidence="1" id="KW-0472">Membrane</keyword>
<dbReference type="Gene3D" id="2.60.120.10">
    <property type="entry name" value="Jelly Rolls"/>
    <property type="match status" value="3"/>
</dbReference>
<feature type="transmembrane region" description="Helical" evidence="1">
    <location>
        <begin position="485"/>
        <end position="505"/>
    </location>
</feature>
<sequence>MSMRPDFFDVKPLSSEDIKGIISLKLNFLEGIDKDTLTAFIADAMQRMYLAPFRFLYHQDEPVTAVYILVSGRINQYRHAQKVNNGQRPRLIARTVDKGKLLGHLEFLYGIAYATHARSEEPCELLAIDARALSRLIYYYPQIRNKLFPKQVADRLSTFPFMHRLELPSGLHPVVSGFLADETISRQYGPEEPIYRNGALSEQIYLIHQGQVKLELAGHPEETHLLGNGAMFGAAQDAAGYIGIGSTDRFMLHHAISQTNTEIYAIPYHRFQSITGLDPERVMREDIRLREAVIEQLPIFSDLSIQERRAIAGYVSHFYVPHVRLLIHQGEAADSLWVLIKGNASVRALDANGNLISSATATGLTYFAEQALLGLIPQESTVEAQAGSEWLRFHWSDLEAASKHLKVNLRLRLRIKQRGRVAERPSEGKQPQYDWLEPGEIIVMRVRRHWVAFFVKNILALLLFIIALVLYLAADWLAGFVPGSLLVSCVIIAAVLFIDLIALLWGTIDYWNDWLVITDRRVIHQEKVLFAMELRNQAQLDDIQNVDFKTTWPGKFLNYGTMTIETAASAGKITFNYATRFGELDKEIKRGRELRRRHTEAASKSSIQRTLEARLGLAVDIPSRVYRGGKTVSEKLTLRQRLEHFFRSHMRRQRGDRIIWRKHWLVLVPRLWFPLLVFLSVMLFALLPSFSEAMGAPREAAPFLRWLTILGVLVTLAAFAHLVWVIADWRNDTYEVSDEEIVHVDRMPLGLSEDRKSANLGRIQNVTMSIPSPLHWLFNFGNVQCQTAAEGGSFDFVGVPEPRLVAQEILKRMENYRRRTERQAAINRAKDLPDWFEMYNRIEPEVLEERINSNG</sequence>
<feature type="transmembrane region" description="Helical" evidence="1">
    <location>
        <begin position="671"/>
        <end position="691"/>
    </location>
</feature>
<dbReference type="SUPFAM" id="SSF51206">
    <property type="entry name" value="cAMP-binding domain-like"/>
    <property type="match status" value="3"/>
</dbReference>
<gene>
    <name evidence="3" type="ORF">ENQ20_01850</name>
</gene>
<feature type="transmembrane region" description="Helical" evidence="1">
    <location>
        <begin position="703"/>
        <end position="727"/>
    </location>
</feature>
<dbReference type="InterPro" id="IPR005182">
    <property type="entry name" value="YdbS-like_PH"/>
</dbReference>
<accession>A0A7C1FM93</accession>
<feature type="domain" description="Cyclic nucleotide-binding" evidence="2">
    <location>
        <begin position="299"/>
        <end position="384"/>
    </location>
</feature>
<dbReference type="Pfam" id="PF03703">
    <property type="entry name" value="bPH_2"/>
    <property type="match status" value="1"/>
</dbReference>
<evidence type="ECO:0000259" key="2">
    <source>
        <dbReference type="PROSITE" id="PS50042"/>
    </source>
</evidence>
<protein>
    <submittedName>
        <fullName evidence="3">Cyclic nucleotide-binding domain-containing protein</fullName>
    </submittedName>
</protein>
<dbReference type="PANTHER" id="PTHR37938">
    <property type="entry name" value="BLL0215 PROTEIN"/>
    <property type="match status" value="1"/>
</dbReference>
<evidence type="ECO:0000256" key="1">
    <source>
        <dbReference type="SAM" id="Phobius"/>
    </source>
</evidence>
<dbReference type="SMART" id="SM00100">
    <property type="entry name" value="cNMP"/>
    <property type="match status" value="3"/>
</dbReference>
<dbReference type="CDD" id="cd00038">
    <property type="entry name" value="CAP_ED"/>
    <property type="match status" value="3"/>
</dbReference>
<organism evidence="3">
    <name type="scientific">Caldilinea aerophila</name>
    <dbReference type="NCBI Taxonomy" id="133453"/>
    <lineage>
        <taxon>Bacteria</taxon>
        <taxon>Bacillati</taxon>
        <taxon>Chloroflexota</taxon>
        <taxon>Caldilineae</taxon>
        <taxon>Caldilineales</taxon>
        <taxon>Caldilineaceae</taxon>
        <taxon>Caldilinea</taxon>
    </lineage>
</organism>
<feature type="domain" description="Cyclic nucleotide-binding" evidence="2">
    <location>
        <begin position="179"/>
        <end position="276"/>
    </location>
</feature>
<dbReference type="Pfam" id="PF00027">
    <property type="entry name" value="cNMP_binding"/>
    <property type="match status" value="3"/>
</dbReference>
<dbReference type="PANTHER" id="PTHR37938:SF1">
    <property type="entry name" value="BLL0215 PROTEIN"/>
    <property type="match status" value="1"/>
</dbReference>
<dbReference type="InterPro" id="IPR000595">
    <property type="entry name" value="cNMP-bd_dom"/>
</dbReference>
<proteinExistence type="predicted"/>
<dbReference type="AlphaFoldDB" id="A0A7C1FM93"/>
<keyword evidence="1" id="KW-0812">Transmembrane</keyword>
<dbReference type="EMBL" id="DSMG01000025">
    <property type="protein sequence ID" value="HDX30218.1"/>
    <property type="molecule type" value="Genomic_DNA"/>
</dbReference>